<dbReference type="InterPro" id="IPR006626">
    <property type="entry name" value="PbH1"/>
</dbReference>
<protein>
    <submittedName>
        <fullName evidence="3">T9SS type A sorting domain-containing protein</fullName>
    </submittedName>
</protein>
<dbReference type="Proteomes" id="UP000295334">
    <property type="component" value="Unassembled WGS sequence"/>
</dbReference>
<accession>A0A4R1BBQ7</accession>
<dbReference type="InterPro" id="IPR011050">
    <property type="entry name" value="Pectin_lyase_fold/virulence"/>
</dbReference>
<evidence type="ECO:0000313" key="3">
    <source>
        <dbReference type="EMBL" id="TCJ14446.1"/>
    </source>
</evidence>
<keyword evidence="1" id="KW-0732">Signal</keyword>
<feature type="chain" id="PRO_5020577818" evidence="1">
    <location>
        <begin position="22"/>
        <end position="1109"/>
    </location>
</feature>
<dbReference type="SMART" id="SM00710">
    <property type="entry name" value="PbH1"/>
    <property type="match status" value="10"/>
</dbReference>
<gene>
    <name evidence="3" type="ORF">EPD60_10675</name>
</gene>
<name>A0A4R1BBQ7_9BACT</name>
<dbReference type="Pfam" id="PF20009">
    <property type="entry name" value="GEVED"/>
    <property type="match status" value="1"/>
</dbReference>
<dbReference type="InterPro" id="IPR026444">
    <property type="entry name" value="Secre_tail"/>
</dbReference>
<evidence type="ECO:0000313" key="4">
    <source>
        <dbReference type="Proteomes" id="UP000295334"/>
    </source>
</evidence>
<dbReference type="SUPFAM" id="SSF51126">
    <property type="entry name" value="Pectin lyase-like"/>
    <property type="match status" value="1"/>
</dbReference>
<evidence type="ECO:0000256" key="1">
    <source>
        <dbReference type="SAM" id="SignalP"/>
    </source>
</evidence>
<sequence>MYPLRILAFLCGLSLPAALCAQTYCSPPASACGSNYHISNVRIGTINNSTGCSASGYGDYSSSVGAAALNAGSSYSLQVSQLAGSAAIGAWIDWNRNGTFETGEYTAVGSGSASFYSVTIAVPATAAGGVTRLRVRRSVGGTLAAGDACSVITNGETEDYSLNILKLSLTFTAFPDTAYAPAITLTATIQSLNPAQPVDGAAANAPRLWARAYGGATWTAFAGTLSSGTATSGSWKFALAPDAIGLTRNGCDSVQFYFAAQNTASPANVVTLPAGGVHIQTSVAGTAPATLYGFRTRPQLRDTLLVGNTGCRFGTTSLTNTGGLFEQINSKGLSGNLTVLIASDLSEPGFTKLRGAKLNGYSLTIRPLDATLRTIAFITNSNPSPNGMTILTLDSVHRFGIDGSNNGSGRYLLFRNIINYNNWDTLSAIRLVNSCDTVAIVNSIFETQTISAQWNNDAGIWLRNGSNRNVLIYGNLFRKAPGVYYAPFHQVLSSVGSNQAIVRRNEFNNFSGSGVLVNSGSGWIIDSNHFYRKGAEGSSQWGATAAIRFWGSGHQVLRNWIGGSAPFAADSAMTFRVNRDSVIGIDHLGPISATGNLIEGNVINNILITTNEVGGSFGAYFCGIRVAGQAAVRGNRVGATTGYGIDAMQKQIDGISLMVNSDSPIEDNTVAGMTTNRGGPISVLSWTLMNGIMAASGGTSPLIIRNNRIYNLWNKENSEAATSTDVRSTVGIQFYTGGDAIVEGNELHTIRVSKSYSCGIGMYAAHGAGSVRIQRNRIYDFINDDTWNDAAESRRNGNIGGIVLESFSKPVYIVNNQVALTNGGLSLPVRIRGVVVRSGYPGAQVGIYYNSIYLGGTSSLNGASALFSTGNSVDGRVYNNLLWNTRSGGNTTHLVHENQWTMGDETFATFRFNNNHYAVSDTASAFRWNLFEPPVGWAAWKRNLGSEDSSYCKPAAQALTALFVNAAVGNLDINSQHPLAPELNEKAKPQAGIADDFGALNVRNTGSGTSDIGSDEFLPGVSTALPAISAAAGYSSGPNPARDVLTLRKPPVSGDAIMTITASDGRVLRSLAFRGSSLQVQLAGLPAGTYFVKVIGKDGRKLQQTIVHY</sequence>
<dbReference type="AlphaFoldDB" id="A0A4R1BBQ7"/>
<dbReference type="RefSeq" id="WP_131449437.1">
    <property type="nucleotide sequence ID" value="NZ_SJZI01000042.1"/>
</dbReference>
<dbReference type="Gene3D" id="2.160.20.10">
    <property type="entry name" value="Single-stranded right-handed beta-helix, Pectin lyase-like"/>
    <property type="match status" value="1"/>
</dbReference>
<proteinExistence type="predicted"/>
<comment type="caution">
    <text evidence="3">The sequence shown here is derived from an EMBL/GenBank/DDBJ whole genome shotgun (WGS) entry which is preliminary data.</text>
</comment>
<feature type="domain" description="GEVED" evidence="2">
    <location>
        <begin position="88"/>
        <end position="163"/>
    </location>
</feature>
<dbReference type="OrthoDB" id="975384at2"/>
<keyword evidence="4" id="KW-1185">Reference proteome</keyword>
<organism evidence="3 4">
    <name type="scientific">Flaviaesturariibacter flavus</name>
    <dbReference type="NCBI Taxonomy" id="2502780"/>
    <lineage>
        <taxon>Bacteria</taxon>
        <taxon>Pseudomonadati</taxon>
        <taxon>Bacteroidota</taxon>
        <taxon>Chitinophagia</taxon>
        <taxon>Chitinophagales</taxon>
        <taxon>Chitinophagaceae</taxon>
        <taxon>Flaviaestuariibacter</taxon>
    </lineage>
</organism>
<dbReference type="NCBIfam" id="TIGR04183">
    <property type="entry name" value="Por_Secre_tail"/>
    <property type="match status" value="1"/>
</dbReference>
<evidence type="ECO:0000259" key="2">
    <source>
        <dbReference type="Pfam" id="PF20009"/>
    </source>
</evidence>
<dbReference type="EMBL" id="SJZI01000042">
    <property type="protein sequence ID" value="TCJ14446.1"/>
    <property type="molecule type" value="Genomic_DNA"/>
</dbReference>
<reference evidence="3 4" key="1">
    <citation type="submission" date="2019-03" db="EMBL/GenBank/DDBJ databases">
        <authorList>
            <person name="Kim M.K.M."/>
        </authorList>
    </citation>
    <scope>NUCLEOTIDE SEQUENCE [LARGE SCALE GENOMIC DNA]</scope>
    <source>
        <strain evidence="3 4">17J68-12</strain>
    </source>
</reference>
<dbReference type="InterPro" id="IPR012334">
    <property type="entry name" value="Pectin_lyas_fold"/>
</dbReference>
<dbReference type="InterPro" id="IPR045474">
    <property type="entry name" value="GEVED"/>
</dbReference>
<feature type="signal peptide" evidence="1">
    <location>
        <begin position="1"/>
        <end position="21"/>
    </location>
</feature>